<name>A0A6S6Y1S0_9PROT</name>
<dbReference type="KEGG" id="doe:DENOEST_3677"/>
<protein>
    <recommendedName>
        <fullName evidence="1">NADP-dependent oxidoreductase domain-containing protein</fullName>
    </recommendedName>
</protein>
<dbReference type="Gene3D" id="3.20.20.100">
    <property type="entry name" value="NADP-dependent oxidoreductase domain"/>
    <property type="match status" value="1"/>
</dbReference>
<gene>
    <name evidence="2" type="ORF">DENOEST_3677</name>
</gene>
<evidence type="ECO:0000313" key="3">
    <source>
        <dbReference type="Proteomes" id="UP000515733"/>
    </source>
</evidence>
<feature type="domain" description="NADP-dependent oxidoreductase" evidence="1">
    <location>
        <begin position="8"/>
        <end position="54"/>
    </location>
</feature>
<dbReference type="EMBL" id="LR778301">
    <property type="protein sequence ID" value="CAB1370831.1"/>
    <property type="molecule type" value="Genomic_DNA"/>
</dbReference>
<reference evidence="2 3" key="1">
    <citation type="submission" date="2020-03" db="EMBL/GenBank/DDBJ databases">
        <authorList>
            <consortium name="Genoscope - CEA"/>
            <person name="William W."/>
        </authorList>
    </citation>
    <scope>NUCLEOTIDE SEQUENCE [LARGE SCALE GENOMIC DNA]</scope>
    <source>
        <strain evidence="3">DSM 16959</strain>
    </source>
</reference>
<dbReference type="OrthoDB" id="5488419at2"/>
<accession>A0A6S6Y1S0</accession>
<dbReference type="Pfam" id="PF00248">
    <property type="entry name" value="Aldo_ket_red"/>
    <property type="match status" value="1"/>
</dbReference>
<dbReference type="SUPFAM" id="SSF51430">
    <property type="entry name" value="NAD(P)-linked oxidoreductase"/>
    <property type="match status" value="1"/>
</dbReference>
<proteinExistence type="predicted"/>
<dbReference type="Proteomes" id="UP000515733">
    <property type="component" value="Chromosome"/>
</dbReference>
<organism evidence="2 3">
    <name type="scientific">Denitratisoma oestradiolicum</name>
    <dbReference type="NCBI Taxonomy" id="311182"/>
    <lineage>
        <taxon>Bacteria</taxon>
        <taxon>Pseudomonadati</taxon>
        <taxon>Pseudomonadota</taxon>
        <taxon>Betaproteobacteria</taxon>
        <taxon>Nitrosomonadales</taxon>
        <taxon>Sterolibacteriaceae</taxon>
        <taxon>Denitratisoma</taxon>
    </lineage>
</organism>
<sequence length="76" mass="8317">MTFGRDDGFWQFGANAADSHQMFDLFVEAGGNFVDTALVYGGTSEALQKRCAFPGYRKSKANESKGSLNRQLCVNS</sequence>
<dbReference type="InterPro" id="IPR036812">
    <property type="entry name" value="NAD(P)_OxRdtase_dom_sf"/>
</dbReference>
<dbReference type="AlphaFoldDB" id="A0A6S6Y1S0"/>
<dbReference type="InterPro" id="IPR023210">
    <property type="entry name" value="NADP_OxRdtase_dom"/>
</dbReference>
<keyword evidence="3" id="KW-1185">Reference proteome</keyword>
<evidence type="ECO:0000313" key="2">
    <source>
        <dbReference type="EMBL" id="CAB1370831.1"/>
    </source>
</evidence>
<evidence type="ECO:0000259" key="1">
    <source>
        <dbReference type="Pfam" id="PF00248"/>
    </source>
</evidence>